<dbReference type="InterPro" id="IPR000183">
    <property type="entry name" value="Orn/DAP/Arg_de-COase"/>
</dbReference>
<proteinExistence type="inferred from homology"/>
<feature type="domain" description="Orn/DAP/Arg decarboxylase 2 N-terminal" evidence="5">
    <location>
        <begin position="12"/>
        <end position="219"/>
    </location>
</feature>
<name>A0ABX9SKG0_9GAMM</name>
<dbReference type="Pfam" id="PF00278">
    <property type="entry name" value="Orn_DAP_Arg_deC"/>
    <property type="match status" value="1"/>
</dbReference>
<dbReference type="Pfam" id="PF02784">
    <property type="entry name" value="Orn_Arg_deC_N"/>
    <property type="match status" value="1"/>
</dbReference>
<evidence type="ECO:0000313" key="7">
    <source>
        <dbReference type="Proteomes" id="UP000280955"/>
    </source>
</evidence>
<dbReference type="InterPro" id="IPR022643">
    <property type="entry name" value="De-COase2_C"/>
</dbReference>
<dbReference type="SUPFAM" id="SSF51419">
    <property type="entry name" value="PLP-binding barrel"/>
    <property type="match status" value="1"/>
</dbReference>
<keyword evidence="7" id="KW-1185">Reference proteome</keyword>
<evidence type="ECO:0000256" key="2">
    <source>
        <dbReference type="ARBA" id="ARBA00022898"/>
    </source>
</evidence>
<dbReference type="PRINTS" id="PR01179">
    <property type="entry name" value="ODADCRBXLASE"/>
</dbReference>
<reference evidence="6 7" key="1">
    <citation type="submission" date="2018-10" db="EMBL/GenBank/DDBJ databases">
        <title>Genomic Encyclopedia of Archaeal and Bacterial Type Strains, Phase II (KMG-II): from individual species to whole genera.</title>
        <authorList>
            <person name="Goeker M."/>
        </authorList>
    </citation>
    <scope>NUCLEOTIDE SEQUENCE [LARGE SCALE GENOMIC DNA]</scope>
    <source>
        <strain evidence="6 7">DSM 15149</strain>
    </source>
</reference>
<dbReference type="InterPro" id="IPR022644">
    <property type="entry name" value="De-COase2_N"/>
</dbReference>
<dbReference type="InterPro" id="IPR009006">
    <property type="entry name" value="Ala_racemase/Decarboxylase_C"/>
</dbReference>
<dbReference type="PANTHER" id="PTHR43727">
    <property type="entry name" value="DIAMINOPIMELATE DECARBOXYLASE"/>
    <property type="match status" value="1"/>
</dbReference>
<accession>A0ABX9SKG0</accession>
<dbReference type="RefSeq" id="WP_012776818.1">
    <property type="nucleotide sequence ID" value="NC_012962.1"/>
</dbReference>
<dbReference type="Proteomes" id="UP000280955">
    <property type="component" value="Unassembled WGS sequence"/>
</dbReference>
<evidence type="ECO:0000256" key="1">
    <source>
        <dbReference type="ARBA" id="ARBA00001933"/>
    </source>
</evidence>
<keyword evidence="2" id="KW-0663">Pyridoxal phosphate</keyword>
<dbReference type="PRINTS" id="PR01182">
    <property type="entry name" value="ORNDCRBXLASE"/>
</dbReference>
<comment type="cofactor">
    <cofactor evidence="1">
        <name>pyridoxal 5'-phosphate</name>
        <dbReference type="ChEBI" id="CHEBI:597326"/>
    </cofactor>
</comment>
<feature type="domain" description="Orn/DAP/Arg decarboxylase 2 C-terminal" evidence="4">
    <location>
        <begin position="242"/>
        <end position="339"/>
    </location>
</feature>
<comment type="caution">
    <text evidence="6">The sequence shown here is derived from an EMBL/GenBank/DDBJ whole genome shotgun (WGS) entry which is preliminary data.</text>
</comment>
<dbReference type="InterPro" id="IPR002433">
    <property type="entry name" value="Orn_de-COase"/>
</dbReference>
<evidence type="ECO:0000259" key="5">
    <source>
        <dbReference type="Pfam" id="PF02784"/>
    </source>
</evidence>
<dbReference type="Gene3D" id="2.40.37.10">
    <property type="entry name" value="Lyase, Ornithine Decarboxylase, Chain A, domain 1"/>
    <property type="match status" value="1"/>
</dbReference>
<evidence type="ECO:0000259" key="4">
    <source>
        <dbReference type="Pfam" id="PF00278"/>
    </source>
</evidence>
<dbReference type="Gene3D" id="3.20.20.10">
    <property type="entry name" value="Alanine racemase"/>
    <property type="match status" value="1"/>
</dbReference>
<dbReference type="InterPro" id="IPR029066">
    <property type="entry name" value="PLP-binding_barrel"/>
</dbReference>
<dbReference type="SUPFAM" id="SSF50621">
    <property type="entry name" value="Alanine racemase C-terminal domain-like"/>
    <property type="match status" value="1"/>
</dbReference>
<gene>
    <name evidence="6" type="ORF">BDD30_2776</name>
</gene>
<comment type="similarity">
    <text evidence="3">Belongs to the Orn/Lys/Arg decarboxylase class-II family.</text>
</comment>
<sequence length="362" mass="40333">MKHSTTRFIYRLSEIKERYNELKSSIPAHRIYYSIKANPNIEILTFISQLGLKAEVSSPGELIIAINAGFNPAYIVYGGPGKTIKDIDFAAEKGVNYFSLESLSELDKLDIVEKQIGKNFKRILRLFIPNNNGRLNMMMPNSKFGITLEEVKNYVANGDNDVYGIHLYSGTQINETGFRASVIQTNQIVSEIESIIGYKLKYVNYGGGLEWPFMRSGKPIISPTKVEGILPDIESCFEFGRYLVASCGILETEILDVKERNGYQILIISAGINILNGISASGRLIHQQPDFHVSNNKNNNIMLPTAIYGPLCTPVDYLTLNTLLPQLFQGDILTIPNCGAYAANTGISNFLMREPAQEITVE</sequence>
<evidence type="ECO:0000256" key="3">
    <source>
        <dbReference type="RuleBase" id="RU003737"/>
    </source>
</evidence>
<evidence type="ECO:0000313" key="6">
    <source>
        <dbReference type="EMBL" id="RKS57948.1"/>
    </source>
</evidence>
<dbReference type="EMBL" id="RBLJ01000003">
    <property type="protein sequence ID" value="RKS57948.1"/>
    <property type="molecule type" value="Genomic_DNA"/>
</dbReference>
<organism evidence="6 7">
    <name type="scientific">Photorhabdus asymbiotica</name>
    <dbReference type="NCBI Taxonomy" id="291112"/>
    <lineage>
        <taxon>Bacteria</taxon>
        <taxon>Pseudomonadati</taxon>
        <taxon>Pseudomonadota</taxon>
        <taxon>Gammaproteobacteria</taxon>
        <taxon>Enterobacterales</taxon>
        <taxon>Morganellaceae</taxon>
        <taxon>Photorhabdus</taxon>
    </lineage>
</organism>
<protein>
    <submittedName>
        <fullName evidence="6">Diaminopimelate decarboxylase</fullName>
    </submittedName>
</protein>
<dbReference type="PANTHER" id="PTHR43727:SF3">
    <property type="entry name" value="GROUP IV DECARBOXYLASE"/>
    <property type="match status" value="1"/>
</dbReference>